<sequence>ELSKTALETTKNQIQFHEEKSDNDENNQHFQVGVILTDERGSNLTKDQTLSDDSLFQSLSETEDIDEELKTLRWRNEKRSP</sequence>
<reference evidence="2" key="1">
    <citation type="submission" date="2014-12" db="EMBL/GenBank/DDBJ databases">
        <title>Insight into the proteome of Arion vulgaris.</title>
        <authorList>
            <person name="Aradska J."/>
            <person name="Bulat T."/>
            <person name="Smidak R."/>
            <person name="Sarate P."/>
            <person name="Gangsoo J."/>
            <person name="Sialana F."/>
            <person name="Bilban M."/>
            <person name="Lubec G."/>
        </authorList>
    </citation>
    <scope>NUCLEOTIDE SEQUENCE</scope>
    <source>
        <tissue evidence="2">Skin</tissue>
    </source>
</reference>
<feature type="non-terminal residue" evidence="2">
    <location>
        <position position="81"/>
    </location>
</feature>
<feature type="compositionally biased region" description="Polar residues" evidence="1">
    <location>
        <begin position="1"/>
        <end position="15"/>
    </location>
</feature>
<accession>A0A0B6Z033</accession>
<dbReference type="AlphaFoldDB" id="A0A0B6Z033"/>
<name>A0A0B6Z033_9EUPU</name>
<dbReference type="EMBL" id="HACG01014998">
    <property type="protein sequence ID" value="CEK61863.1"/>
    <property type="molecule type" value="Transcribed_RNA"/>
</dbReference>
<organism evidence="2">
    <name type="scientific">Arion vulgaris</name>
    <dbReference type="NCBI Taxonomy" id="1028688"/>
    <lineage>
        <taxon>Eukaryota</taxon>
        <taxon>Metazoa</taxon>
        <taxon>Spiralia</taxon>
        <taxon>Lophotrochozoa</taxon>
        <taxon>Mollusca</taxon>
        <taxon>Gastropoda</taxon>
        <taxon>Heterobranchia</taxon>
        <taxon>Euthyneura</taxon>
        <taxon>Panpulmonata</taxon>
        <taxon>Eupulmonata</taxon>
        <taxon>Stylommatophora</taxon>
        <taxon>Helicina</taxon>
        <taxon>Arionoidea</taxon>
        <taxon>Arionidae</taxon>
        <taxon>Arion</taxon>
    </lineage>
</organism>
<feature type="region of interest" description="Disordered" evidence="1">
    <location>
        <begin position="1"/>
        <end position="31"/>
    </location>
</feature>
<protein>
    <submittedName>
        <fullName evidence="2">Uncharacterized protein</fullName>
    </submittedName>
</protein>
<evidence type="ECO:0000313" key="2">
    <source>
        <dbReference type="EMBL" id="CEK61863.1"/>
    </source>
</evidence>
<feature type="non-terminal residue" evidence="2">
    <location>
        <position position="1"/>
    </location>
</feature>
<evidence type="ECO:0000256" key="1">
    <source>
        <dbReference type="SAM" id="MobiDB-lite"/>
    </source>
</evidence>
<gene>
    <name evidence="2" type="primary">ORF43513</name>
</gene>
<proteinExistence type="predicted"/>